<evidence type="ECO:0000256" key="1">
    <source>
        <dbReference type="SAM" id="MobiDB-lite"/>
    </source>
</evidence>
<accession>A0A514DCE1</accession>
<name>A0A514DCE1_9VIRU</name>
<dbReference type="EMBL" id="MN036132">
    <property type="protein sequence ID" value="QDH91280.1"/>
    <property type="molecule type" value="Genomic_RNA"/>
</dbReference>
<sequence>MANPNDAERRDTRGLPEGYDPRKFYEYRTSQLIASASGVERFVYRLMPFNLIKSVVFAIDPFSKFRTSAGVVTPANRKRVRATDSVLNIRKVKHVIHNTSYSSVSNYRNIPGNVGPVADNPPYHNESQFEQPRQEVLPDYTLDTTKRTRLVNSDIGELELFKSSINSPGRTVRHSSTSRSTFTLNSPPNDFQTITGGTDSEYYTYLGNAGRLAKNVLDNRINTERTALSQLMNDNILKMITGTMPINRDYTLFRNAVELRDFRRSILQLQETMRNLGALEKVLKVPSKRISKIRAFKTSLRDIPKEYVGYHFGWAQTYRDMTSLMLAPDKITKRINFLMSRNGKDTTYRTKRNFVSADTGVSGFDYDNLSGEYELSINSKVERETELRLVINANFRFPDVDLPNFKTHLFREKLGIYPSVTDMYNLVPWTWLLDWFTGVGNYIEVIDNINHDPTLINWGMLTGVVKGKLTTDFKSKSDNWSRVYVNNVQVSEDRNVVQNAHTSTCEYTFQLRKDVSNLPNVHVTSNISSLTNYQASILGGILSQSTKHRLHF</sequence>
<gene>
    <name evidence="2" type="ORF">H2RhizoLitter491556_000004</name>
</gene>
<reference evidence="2" key="1">
    <citation type="submission" date="2019-05" db="EMBL/GenBank/DDBJ databases">
        <title>Metatranscriptomic reconstruction reveals RNA viruses with the potential to shape carbon cycling in soil.</title>
        <authorList>
            <person name="Starr E.P."/>
            <person name="Nuccio E."/>
            <person name="Pett-Ridge J."/>
            <person name="Banfield J.F."/>
            <person name="Firestone M.K."/>
        </authorList>
    </citation>
    <scope>NUCLEOTIDE SEQUENCE</scope>
    <source>
        <strain evidence="2">H2_Rhizo_Litter_49_scaffold_1556</strain>
    </source>
</reference>
<evidence type="ECO:0000313" key="2">
    <source>
        <dbReference type="EMBL" id="QDH91280.1"/>
    </source>
</evidence>
<feature type="compositionally biased region" description="Low complexity" evidence="1">
    <location>
        <begin position="174"/>
        <end position="183"/>
    </location>
</feature>
<evidence type="ECO:0008006" key="3">
    <source>
        <dbReference type="Google" id="ProtNLM"/>
    </source>
</evidence>
<feature type="region of interest" description="Disordered" evidence="1">
    <location>
        <begin position="170"/>
        <end position="191"/>
    </location>
</feature>
<proteinExistence type="predicted"/>
<organism evidence="2">
    <name type="scientific">Leviviridae sp</name>
    <dbReference type="NCBI Taxonomy" id="2027243"/>
    <lineage>
        <taxon>Viruses</taxon>
        <taxon>Riboviria</taxon>
        <taxon>Orthornavirae</taxon>
        <taxon>Lenarviricota</taxon>
        <taxon>Leviviricetes</taxon>
        <taxon>Norzivirales</taxon>
        <taxon>Fiersviridae</taxon>
    </lineage>
</organism>
<protein>
    <recommendedName>
        <fullName evidence="3">Maturation</fullName>
    </recommendedName>
</protein>